<dbReference type="PANTHER" id="PTHR43628:SF1">
    <property type="entry name" value="CHITIN SYNTHASE REGULATORY FACTOR 2-RELATED"/>
    <property type="match status" value="1"/>
</dbReference>
<evidence type="ECO:0000259" key="1">
    <source>
        <dbReference type="PROSITE" id="PS50011"/>
    </source>
</evidence>
<dbReference type="Gene3D" id="1.25.40.10">
    <property type="entry name" value="Tetratricopeptide repeat domain"/>
    <property type="match status" value="2"/>
</dbReference>
<dbReference type="PROSITE" id="PS50011">
    <property type="entry name" value="PROTEIN_KINASE_DOM"/>
    <property type="match status" value="1"/>
</dbReference>
<dbReference type="Pfam" id="PF08238">
    <property type="entry name" value="Sel1"/>
    <property type="match status" value="6"/>
</dbReference>
<dbReference type="InterPro" id="IPR006597">
    <property type="entry name" value="Sel1-like"/>
</dbReference>
<dbReference type="InterPro" id="IPR011990">
    <property type="entry name" value="TPR-like_helical_dom_sf"/>
</dbReference>
<dbReference type="AlphaFoldDB" id="A0A397IJY0"/>
<dbReference type="PRINTS" id="PR00109">
    <property type="entry name" value="TYRKINASE"/>
</dbReference>
<dbReference type="InterPro" id="IPR001245">
    <property type="entry name" value="Ser-Thr/Tyr_kinase_cat_dom"/>
</dbReference>
<dbReference type="PANTHER" id="PTHR43628">
    <property type="entry name" value="ACTIVATOR OF C KINASE PROTEIN 1-RELATED"/>
    <property type="match status" value="1"/>
</dbReference>
<comment type="caution">
    <text evidence="2">The sequence shown here is derived from an EMBL/GenBank/DDBJ whole genome shotgun (WGS) entry which is preliminary data.</text>
</comment>
<dbReference type="SMART" id="SM00671">
    <property type="entry name" value="SEL1"/>
    <property type="match status" value="6"/>
</dbReference>
<dbReference type="EMBL" id="PQFF01000202">
    <property type="protein sequence ID" value="RHZ75172.1"/>
    <property type="molecule type" value="Genomic_DNA"/>
</dbReference>
<accession>A0A397IJY0</accession>
<dbReference type="InterPro" id="IPR011009">
    <property type="entry name" value="Kinase-like_dom_sf"/>
</dbReference>
<dbReference type="InterPro" id="IPR052945">
    <property type="entry name" value="Mitotic_Regulator"/>
</dbReference>
<organism evidence="2 3">
    <name type="scientific">Diversispora epigaea</name>
    <dbReference type="NCBI Taxonomy" id="1348612"/>
    <lineage>
        <taxon>Eukaryota</taxon>
        <taxon>Fungi</taxon>
        <taxon>Fungi incertae sedis</taxon>
        <taxon>Mucoromycota</taxon>
        <taxon>Glomeromycotina</taxon>
        <taxon>Glomeromycetes</taxon>
        <taxon>Diversisporales</taxon>
        <taxon>Diversisporaceae</taxon>
        <taxon>Diversispora</taxon>
    </lineage>
</organism>
<dbReference type="GO" id="GO:0004672">
    <property type="term" value="F:protein kinase activity"/>
    <property type="evidence" value="ECO:0007669"/>
    <property type="project" value="InterPro"/>
</dbReference>
<dbReference type="Gene3D" id="1.10.510.10">
    <property type="entry name" value="Transferase(Phosphotransferase) domain 1"/>
    <property type="match status" value="1"/>
</dbReference>
<dbReference type="Pfam" id="PF00069">
    <property type="entry name" value="Pkinase"/>
    <property type="match status" value="1"/>
</dbReference>
<dbReference type="GO" id="GO:0005524">
    <property type="term" value="F:ATP binding"/>
    <property type="evidence" value="ECO:0007669"/>
    <property type="project" value="InterPro"/>
</dbReference>
<name>A0A397IJY0_9GLOM</name>
<dbReference type="STRING" id="1348612.A0A397IJY0"/>
<dbReference type="Proteomes" id="UP000266861">
    <property type="component" value="Unassembled WGS sequence"/>
</dbReference>
<keyword evidence="3" id="KW-1185">Reference proteome</keyword>
<feature type="domain" description="Protein kinase" evidence="1">
    <location>
        <begin position="170"/>
        <end position="459"/>
    </location>
</feature>
<reference evidence="2 3" key="1">
    <citation type="submission" date="2018-08" db="EMBL/GenBank/DDBJ databases">
        <title>Genome and evolution of the arbuscular mycorrhizal fungus Diversispora epigaea (formerly Glomus versiforme) and its bacterial endosymbionts.</title>
        <authorList>
            <person name="Sun X."/>
            <person name="Fei Z."/>
            <person name="Harrison M."/>
        </authorList>
    </citation>
    <scope>NUCLEOTIDE SEQUENCE [LARGE SCALE GENOMIC DNA]</scope>
    <source>
        <strain evidence="2 3">IT104</strain>
    </source>
</reference>
<dbReference type="SUPFAM" id="SSF81901">
    <property type="entry name" value="HCP-like"/>
    <property type="match status" value="2"/>
</dbReference>
<dbReference type="InterPro" id="IPR000719">
    <property type="entry name" value="Prot_kinase_dom"/>
</dbReference>
<proteinExistence type="predicted"/>
<gene>
    <name evidence="2" type="ORF">Glove_217g149</name>
</gene>
<dbReference type="SUPFAM" id="SSF56112">
    <property type="entry name" value="Protein kinase-like (PK-like)"/>
    <property type="match status" value="1"/>
</dbReference>
<evidence type="ECO:0000313" key="2">
    <source>
        <dbReference type="EMBL" id="RHZ75172.1"/>
    </source>
</evidence>
<protein>
    <recommendedName>
        <fullName evidence="1">Protein kinase domain-containing protein</fullName>
    </recommendedName>
</protein>
<dbReference type="OrthoDB" id="6718656at2759"/>
<sequence length="496" mass="56948">MTDSPQNKISTYLENIYYTKNETKNNDEDEFQRYFKLAEEGNHLGHEHGIGTIEDKKKAFQWYLKLAEGGDNNGQCNLGYCYENGIGIIKDEKKAFQWYLKSAEGGNNDGQFNLGYCYRNGIGTTKDEKKAFQCYLKSAEGGNNDGQFILGYCYQHGIGTTKDEKKAFQWYLKSAEGGSDNGQCNLGYCYLNGIGTLPDEKKAFQCYLKLAERGNGKGQNNIGYCYLNGIGTIKDEEKAFQWYLKSAEGGERSNKYVLPIFGITQDSMTKEYAIVLRYMKNGNLREFLNQNKSLSWIERIWLLNSFIRGLKVIHSKGFIHHDLHPGNLMITEASNYSKYKFIRLGDLGLCKLANETSSSGAYGVLPYIASEVFDKYQYTQASDIYSVGMIMWVISTGKRPFATRAYDPELVVDIFNGLRPKINKDTPQCYIELMEKCWHKDPFERPSVEEIYDITEKWIHRLTYDEKAEYSIMFLNAEQRMYDDECDEDLSSHSKA</sequence>
<evidence type="ECO:0000313" key="3">
    <source>
        <dbReference type="Proteomes" id="UP000266861"/>
    </source>
</evidence>